<evidence type="ECO:0000313" key="4">
    <source>
        <dbReference type="EMBL" id="RWS00814.1"/>
    </source>
</evidence>
<dbReference type="InterPro" id="IPR020904">
    <property type="entry name" value="Sc_DH/Rdtase_CS"/>
</dbReference>
<dbReference type="Pfam" id="PF00106">
    <property type="entry name" value="adh_short"/>
    <property type="match status" value="1"/>
</dbReference>
<dbReference type="OrthoDB" id="47007at2759"/>
<dbReference type="STRING" id="1965070.A0A443QCS1"/>
<reference evidence="4 5" key="1">
    <citation type="journal article" date="2018" name="Gigascience">
        <title>Genomes of trombidid mites reveal novel predicted allergens and laterally-transferred genes associated with secondary metabolism.</title>
        <authorList>
            <person name="Dong X."/>
            <person name="Chaisiri K."/>
            <person name="Xia D."/>
            <person name="Armstrong S.D."/>
            <person name="Fang Y."/>
            <person name="Donnelly M.J."/>
            <person name="Kadowaki T."/>
            <person name="McGarry J.W."/>
            <person name="Darby A.C."/>
            <person name="Makepeace B.L."/>
        </authorList>
    </citation>
    <scope>NUCLEOTIDE SEQUENCE [LARGE SCALE GENOMIC DNA]</scope>
    <source>
        <strain evidence="4">UoL-WK</strain>
    </source>
</reference>
<feature type="non-terminal residue" evidence="4">
    <location>
        <position position="1"/>
    </location>
</feature>
<evidence type="ECO:0000256" key="1">
    <source>
        <dbReference type="ARBA" id="ARBA00023002"/>
    </source>
</evidence>
<dbReference type="AlphaFoldDB" id="A0A443QCS1"/>
<dbReference type="GO" id="GO:0016491">
    <property type="term" value="F:oxidoreductase activity"/>
    <property type="evidence" value="ECO:0007669"/>
    <property type="project" value="UniProtKB-KW"/>
</dbReference>
<evidence type="ECO:0000313" key="5">
    <source>
        <dbReference type="Proteomes" id="UP000285301"/>
    </source>
</evidence>
<evidence type="ECO:0000256" key="2">
    <source>
        <dbReference type="RuleBase" id="RU000363"/>
    </source>
</evidence>
<dbReference type="PANTHER" id="PTHR44269">
    <property type="entry name" value="DEHYDROGENASE/REDUCTASE SDR FAMILY MEMBER 7-RELATED"/>
    <property type="match status" value="1"/>
</dbReference>
<dbReference type="PRINTS" id="PR00080">
    <property type="entry name" value="SDRFAMILY"/>
</dbReference>
<keyword evidence="3" id="KW-0472">Membrane</keyword>
<dbReference type="InterPro" id="IPR002347">
    <property type="entry name" value="SDR_fam"/>
</dbReference>
<keyword evidence="3" id="KW-0812">Transmembrane</keyword>
<dbReference type="InterPro" id="IPR053011">
    <property type="entry name" value="SDR_family_member_7"/>
</dbReference>
<gene>
    <name evidence="4" type="ORF">B4U79_14526</name>
</gene>
<keyword evidence="5" id="KW-1185">Reference proteome</keyword>
<feature type="transmembrane region" description="Helical" evidence="3">
    <location>
        <begin position="6"/>
        <end position="25"/>
    </location>
</feature>
<name>A0A443QCS1_9ACAR</name>
<dbReference type="Gene3D" id="3.40.50.720">
    <property type="entry name" value="NAD(P)-binding Rossmann-like Domain"/>
    <property type="match status" value="1"/>
</dbReference>
<dbReference type="SUPFAM" id="SSF51735">
    <property type="entry name" value="NAD(P)-binding Rossmann-fold domains"/>
    <property type="match status" value="1"/>
</dbReference>
<accession>A0A443QCS1</accession>
<dbReference type="PRINTS" id="PR00081">
    <property type="entry name" value="GDHRDH"/>
</dbReference>
<dbReference type="EMBL" id="NCKU01010432">
    <property type="protein sequence ID" value="RWS00814.1"/>
    <property type="molecule type" value="Genomic_DNA"/>
</dbReference>
<dbReference type="PROSITE" id="PS00061">
    <property type="entry name" value="ADH_SHORT"/>
    <property type="match status" value="1"/>
</dbReference>
<comment type="similarity">
    <text evidence="2">Belongs to the short-chain dehydrogenases/reductases (SDR) family.</text>
</comment>
<keyword evidence="3" id="KW-1133">Transmembrane helix</keyword>
<dbReference type="InterPro" id="IPR036291">
    <property type="entry name" value="NAD(P)-bd_dom_sf"/>
</dbReference>
<dbReference type="Proteomes" id="UP000285301">
    <property type="component" value="Unassembled WGS sequence"/>
</dbReference>
<evidence type="ECO:0000256" key="3">
    <source>
        <dbReference type="SAM" id="Phobius"/>
    </source>
</evidence>
<sequence length="341" mass="38374">TEMLTFIISIATIATIVAILAYLFFQLDSDVTLWLHEKFGKSPSMFRLLFRTHVTNSFSETLKNKVVWITGASSGIGEGLAYVLSEIGAKLVLSGTNEANLNEVRRKCLTLNSTLKSEDVIIVAFNMMDTDKHSTSFDKVLKHFGQIDILVNNAGKSQRSTFEEIDNKVDHELFEINVFGLVNLTRIVLKHWYENNYKGHIVVNSSIAGKLGIPNSATYTGSKHALHGYFECLRLESYFRGIRITMVCPGPVFSNVLKNALTGKPGEVFGVEHKPDSKRMPTRRCADLMTIAIANQLDEVWISDHPILAGFYAIQYFPSLTRLFMTKFMTKEKFSKLRDGN</sequence>
<dbReference type="PANTHER" id="PTHR44269:SF1">
    <property type="entry name" value="DEHYDROGENASE_REDUCTASE SDR FAMILY MEMBER 7"/>
    <property type="match status" value="1"/>
</dbReference>
<protein>
    <submittedName>
        <fullName evidence="4">Dehydrogenase/reductase SDR family member 7-like protein</fullName>
    </submittedName>
</protein>
<organism evidence="4 5">
    <name type="scientific">Dinothrombium tinctorium</name>
    <dbReference type="NCBI Taxonomy" id="1965070"/>
    <lineage>
        <taxon>Eukaryota</taxon>
        <taxon>Metazoa</taxon>
        <taxon>Ecdysozoa</taxon>
        <taxon>Arthropoda</taxon>
        <taxon>Chelicerata</taxon>
        <taxon>Arachnida</taxon>
        <taxon>Acari</taxon>
        <taxon>Acariformes</taxon>
        <taxon>Trombidiformes</taxon>
        <taxon>Prostigmata</taxon>
        <taxon>Anystina</taxon>
        <taxon>Parasitengona</taxon>
        <taxon>Trombidioidea</taxon>
        <taxon>Trombidiidae</taxon>
        <taxon>Dinothrombium</taxon>
    </lineage>
</organism>
<proteinExistence type="inferred from homology"/>
<keyword evidence="1" id="KW-0560">Oxidoreductase</keyword>
<comment type="caution">
    <text evidence="4">The sequence shown here is derived from an EMBL/GenBank/DDBJ whole genome shotgun (WGS) entry which is preliminary data.</text>
</comment>